<dbReference type="SUPFAM" id="SSF54211">
    <property type="entry name" value="Ribosomal protein S5 domain 2-like"/>
    <property type="match status" value="1"/>
</dbReference>
<evidence type="ECO:0000259" key="2">
    <source>
        <dbReference type="Pfam" id="PF01205"/>
    </source>
</evidence>
<dbReference type="PANTHER" id="PTHR16301">
    <property type="entry name" value="IMPACT-RELATED"/>
    <property type="match status" value="1"/>
</dbReference>
<comment type="similarity">
    <text evidence="1">Belongs to the IMPACT family.</text>
</comment>
<dbReference type="InterPro" id="IPR015269">
    <property type="entry name" value="UPF0029_Impact_C"/>
</dbReference>
<evidence type="ECO:0000313" key="5">
    <source>
        <dbReference type="Proteomes" id="UP000283745"/>
    </source>
</evidence>
<dbReference type="Gene3D" id="3.30.230.30">
    <property type="entry name" value="Impact, N-terminal domain"/>
    <property type="match status" value="1"/>
</dbReference>
<dbReference type="InterPro" id="IPR036956">
    <property type="entry name" value="Impact_N_sf"/>
</dbReference>
<proteinExistence type="inferred from homology"/>
<protein>
    <submittedName>
        <fullName evidence="4">YigZ family protein</fullName>
    </submittedName>
</protein>
<dbReference type="SUPFAM" id="SSF54980">
    <property type="entry name" value="EF-G C-terminal domain-like"/>
    <property type="match status" value="1"/>
</dbReference>
<feature type="domain" description="Impact N-terminal" evidence="2">
    <location>
        <begin position="27"/>
        <end position="131"/>
    </location>
</feature>
<dbReference type="InterPro" id="IPR001498">
    <property type="entry name" value="Impact_N"/>
</dbReference>
<feature type="domain" description="UPF0029" evidence="3">
    <location>
        <begin position="148"/>
        <end position="203"/>
    </location>
</feature>
<organism evidence="4 5">
    <name type="scientific">Blautia obeum</name>
    <dbReference type="NCBI Taxonomy" id="40520"/>
    <lineage>
        <taxon>Bacteria</taxon>
        <taxon>Bacillati</taxon>
        <taxon>Bacillota</taxon>
        <taxon>Clostridia</taxon>
        <taxon>Lachnospirales</taxon>
        <taxon>Lachnospiraceae</taxon>
        <taxon>Blautia</taxon>
    </lineage>
</organism>
<evidence type="ECO:0000313" key="4">
    <source>
        <dbReference type="EMBL" id="RHE40084.1"/>
    </source>
</evidence>
<dbReference type="InterPro" id="IPR020568">
    <property type="entry name" value="Ribosomal_Su5_D2-typ_SF"/>
</dbReference>
<dbReference type="PANTHER" id="PTHR16301:SF20">
    <property type="entry name" value="IMPACT FAMILY MEMBER YIGZ"/>
    <property type="match status" value="1"/>
</dbReference>
<sequence>MTVETQKNKLTEYKTIYEGGIGEITEKKSRFIATVRPVETEEDALAFLEEMKKKYWDARHNCYVYSVGTNREFTRCSDDGEPSGTAGRPMLDVILGEEIYNVAVVVTRYFGGVLLGTGGLVRAYSKAVQEGLAASTVILKQKGIVLQITTDYTGIGKIQYIAGERSLPILDSEYTDRVVLKLLVSVQEIGSVENAITEGTNGRAQLKQDGECYYSVIDGEVQTFDH</sequence>
<dbReference type="PROSITE" id="PS00910">
    <property type="entry name" value="UPF0029"/>
    <property type="match status" value="1"/>
</dbReference>
<dbReference type="InterPro" id="IPR035647">
    <property type="entry name" value="EFG_III/V"/>
</dbReference>
<dbReference type="EMBL" id="QSKF01000005">
    <property type="protein sequence ID" value="RHE40084.1"/>
    <property type="molecule type" value="Genomic_DNA"/>
</dbReference>
<reference evidence="4 5" key="1">
    <citation type="submission" date="2018-08" db="EMBL/GenBank/DDBJ databases">
        <title>A genome reference for cultivated species of the human gut microbiota.</title>
        <authorList>
            <person name="Zou Y."/>
            <person name="Xue W."/>
            <person name="Luo G."/>
        </authorList>
    </citation>
    <scope>NUCLEOTIDE SEQUENCE [LARGE SCALE GENOMIC DNA]</scope>
    <source>
        <strain evidence="4 5">AM28-23</strain>
    </source>
</reference>
<evidence type="ECO:0000259" key="3">
    <source>
        <dbReference type="Pfam" id="PF09186"/>
    </source>
</evidence>
<comment type="caution">
    <text evidence="4">The sequence shown here is derived from an EMBL/GenBank/DDBJ whole genome shotgun (WGS) entry which is preliminary data.</text>
</comment>
<dbReference type="Gene3D" id="3.30.70.240">
    <property type="match status" value="1"/>
</dbReference>
<dbReference type="GO" id="GO:0005737">
    <property type="term" value="C:cytoplasm"/>
    <property type="evidence" value="ECO:0007669"/>
    <property type="project" value="TreeGrafter"/>
</dbReference>
<dbReference type="Pfam" id="PF09186">
    <property type="entry name" value="DUF1949"/>
    <property type="match status" value="1"/>
</dbReference>
<dbReference type="RefSeq" id="WP_118050337.1">
    <property type="nucleotide sequence ID" value="NZ_CABJFK010000005.1"/>
</dbReference>
<dbReference type="InterPro" id="IPR023582">
    <property type="entry name" value="Impact"/>
</dbReference>
<dbReference type="NCBIfam" id="TIGR00257">
    <property type="entry name" value="IMPACT_YIGZ"/>
    <property type="match status" value="1"/>
</dbReference>
<dbReference type="GO" id="GO:0006446">
    <property type="term" value="P:regulation of translational initiation"/>
    <property type="evidence" value="ECO:0007669"/>
    <property type="project" value="TreeGrafter"/>
</dbReference>
<accession>A0A414J6Q1</accession>
<gene>
    <name evidence="4" type="ORF">DW740_07145</name>
</gene>
<dbReference type="Pfam" id="PF01205">
    <property type="entry name" value="Impact_N"/>
    <property type="match status" value="1"/>
</dbReference>
<name>A0A414J6Q1_9FIRM</name>
<dbReference type="AlphaFoldDB" id="A0A414J6Q1"/>
<dbReference type="InterPro" id="IPR015796">
    <property type="entry name" value="Impact_YigZ-like"/>
</dbReference>
<dbReference type="Proteomes" id="UP000283745">
    <property type="component" value="Unassembled WGS sequence"/>
</dbReference>
<evidence type="ECO:0000256" key="1">
    <source>
        <dbReference type="ARBA" id="ARBA00007665"/>
    </source>
</evidence>
<dbReference type="InterPro" id="IPR020569">
    <property type="entry name" value="UPF0029_Impact_CS"/>
</dbReference>